<sequence length="230" mass="24602">MKKLFLSALTLSFFFSLTCTAQDKGELDIRLRGVAVVPQESATIGVIGGNVSIDNSFIPELDFTYFFAKNLSAELILGTTRHSVSTVGSNLSAIGGPSSASVNLGKVWLLPPTLTLQYHLPTGTAFKPYLGAGVNYTIFYGVNNGPTVSKVSYKDKFAFAVQGGFDFDVSKKVFINVDVKKVFLSTDVTVNAANLTPAENPQLAPVLANIPAAVKINPWLLGVGVGYRFK</sequence>
<keyword evidence="1" id="KW-0732">Signal</keyword>
<dbReference type="SUPFAM" id="SSF56925">
    <property type="entry name" value="OMPA-like"/>
    <property type="match status" value="1"/>
</dbReference>
<accession>A0A5B8USP9</accession>
<evidence type="ECO:0000256" key="1">
    <source>
        <dbReference type="SAM" id="SignalP"/>
    </source>
</evidence>
<dbReference type="EMBL" id="CP042436">
    <property type="protein sequence ID" value="QEC61411.1"/>
    <property type="molecule type" value="Genomic_DNA"/>
</dbReference>
<dbReference type="Gene3D" id="2.40.160.20">
    <property type="match status" value="1"/>
</dbReference>
<dbReference type="Proteomes" id="UP000321479">
    <property type="component" value="Chromosome"/>
</dbReference>
<keyword evidence="3" id="KW-1185">Reference proteome</keyword>
<dbReference type="Pfam" id="PF03922">
    <property type="entry name" value="OmpW"/>
    <property type="match status" value="1"/>
</dbReference>
<reference evidence="2 3" key="1">
    <citation type="journal article" date="2017" name="Curr. Microbiol.">
        <title>Mucilaginibacter ginsenosidivorans sp. nov., Isolated from Soil of Ginseng Field.</title>
        <authorList>
            <person name="Kim M.M."/>
            <person name="Siddiqi M.Z."/>
            <person name="Im W.T."/>
        </authorList>
    </citation>
    <scope>NUCLEOTIDE SEQUENCE [LARGE SCALE GENOMIC DNA]</scope>
    <source>
        <strain evidence="2 3">Gsoil 3017</strain>
    </source>
</reference>
<dbReference type="InterPro" id="IPR011250">
    <property type="entry name" value="OMP/PagP_B-barrel"/>
</dbReference>
<dbReference type="RefSeq" id="WP_147029988.1">
    <property type="nucleotide sequence ID" value="NZ_CP042436.1"/>
</dbReference>
<gene>
    <name evidence="2" type="ORF">FRZ54_02035</name>
</gene>
<feature type="signal peptide" evidence="1">
    <location>
        <begin position="1"/>
        <end position="21"/>
    </location>
</feature>
<evidence type="ECO:0000313" key="3">
    <source>
        <dbReference type="Proteomes" id="UP000321479"/>
    </source>
</evidence>
<proteinExistence type="predicted"/>
<name>A0A5B8USP9_9SPHI</name>
<dbReference type="OrthoDB" id="9807574at2"/>
<evidence type="ECO:0000313" key="2">
    <source>
        <dbReference type="EMBL" id="QEC61411.1"/>
    </source>
</evidence>
<dbReference type="PANTHER" id="PTHR36920:SF1">
    <property type="entry name" value="OUTER MEMBRANE PROTEIN W"/>
    <property type="match status" value="1"/>
</dbReference>
<dbReference type="KEGG" id="mgin:FRZ54_02035"/>
<dbReference type="GO" id="GO:0055085">
    <property type="term" value="P:transmembrane transport"/>
    <property type="evidence" value="ECO:0007669"/>
    <property type="project" value="TreeGrafter"/>
</dbReference>
<dbReference type="PANTHER" id="PTHR36920">
    <property type="match status" value="1"/>
</dbReference>
<dbReference type="GO" id="GO:0019867">
    <property type="term" value="C:outer membrane"/>
    <property type="evidence" value="ECO:0007669"/>
    <property type="project" value="InterPro"/>
</dbReference>
<dbReference type="InterPro" id="IPR005618">
    <property type="entry name" value="OMPW"/>
</dbReference>
<dbReference type="AlphaFoldDB" id="A0A5B8USP9"/>
<organism evidence="2 3">
    <name type="scientific">Mucilaginibacter ginsenosidivorans</name>
    <dbReference type="NCBI Taxonomy" id="398053"/>
    <lineage>
        <taxon>Bacteria</taxon>
        <taxon>Pseudomonadati</taxon>
        <taxon>Bacteroidota</taxon>
        <taxon>Sphingobacteriia</taxon>
        <taxon>Sphingobacteriales</taxon>
        <taxon>Sphingobacteriaceae</taxon>
        <taxon>Mucilaginibacter</taxon>
    </lineage>
</organism>
<protein>
    <submittedName>
        <fullName evidence="2">OmpW family protein</fullName>
    </submittedName>
</protein>
<feature type="chain" id="PRO_5022907599" evidence="1">
    <location>
        <begin position="22"/>
        <end position="230"/>
    </location>
</feature>